<organism evidence="2 3">
    <name type="scientific">Buddleja alternifolia</name>
    <dbReference type="NCBI Taxonomy" id="168488"/>
    <lineage>
        <taxon>Eukaryota</taxon>
        <taxon>Viridiplantae</taxon>
        <taxon>Streptophyta</taxon>
        <taxon>Embryophyta</taxon>
        <taxon>Tracheophyta</taxon>
        <taxon>Spermatophyta</taxon>
        <taxon>Magnoliopsida</taxon>
        <taxon>eudicotyledons</taxon>
        <taxon>Gunneridae</taxon>
        <taxon>Pentapetalae</taxon>
        <taxon>asterids</taxon>
        <taxon>lamiids</taxon>
        <taxon>Lamiales</taxon>
        <taxon>Scrophulariaceae</taxon>
        <taxon>Buddlejeae</taxon>
        <taxon>Buddleja</taxon>
    </lineage>
</organism>
<gene>
    <name evidence="2" type="ORF">BUALT_Bualt02G0212300</name>
</gene>
<evidence type="ECO:0000313" key="2">
    <source>
        <dbReference type="EMBL" id="KAG8389278.1"/>
    </source>
</evidence>
<evidence type="ECO:0000313" key="3">
    <source>
        <dbReference type="Proteomes" id="UP000826271"/>
    </source>
</evidence>
<sequence length="141" mass="15770">MNANDHPDIVSFFRFSTTCVSRLLQMSNEAEKEPHQVENTQESTNQPIIQDNVPTNFVSTDVQARYRNDGKKGHKALKITAEPSISASRKRITQEETSGTNAENQSEQGYTSLRMRADNHPAVLCEKKSKSGKTNRSTEAT</sequence>
<protein>
    <submittedName>
        <fullName evidence="2">Uncharacterized protein</fullName>
    </submittedName>
</protein>
<feature type="compositionally biased region" description="Polar residues" evidence="1">
    <location>
        <begin position="95"/>
        <end position="111"/>
    </location>
</feature>
<feature type="region of interest" description="Disordered" evidence="1">
    <location>
        <begin position="69"/>
        <end position="141"/>
    </location>
</feature>
<feature type="compositionally biased region" description="Polar residues" evidence="1">
    <location>
        <begin position="132"/>
        <end position="141"/>
    </location>
</feature>
<accession>A0AAV6Y481</accession>
<name>A0AAV6Y481_9LAMI</name>
<dbReference type="AlphaFoldDB" id="A0AAV6Y481"/>
<keyword evidence="3" id="KW-1185">Reference proteome</keyword>
<comment type="caution">
    <text evidence="2">The sequence shown here is derived from an EMBL/GenBank/DDBJ whole genome shotgun (WGS) entry which is preliminary data.</text>
</comment>
<proteinExistence type="predicted"/>
<evidence type="ECO:0000256" key="1">
    <source>
        <dbReference type="SAM" id="MobiDB-lite"/>
    </source>
</evidence>
<feature type="region of interest" description="Disordered" evidence="1">
    <location>
        <begin position="30"/>
        <end position="55"/>
    </location>
</feature>
<feature type="compositionally biased region" description="Polar residues" evidence="1">
    <location>
        <begin position="37"/>
        <end position="55"/>
    </location>
</feature>
<dbReference type="Proteomes" id="UP000826271">
    <property type="component" value="Unassembled WGS sequence"/>
</dbReference>
<dbReference type="EMBL" id="WHWC01000002">
    <property type="protein sequence ID" value="KAG8389278.1"/>
    <property type="molecule type" value="Genomic_DNA"/>
</dbReference>
<reference evidence="2" key="1">
    <citation type="submission" date="2019-10" db="EMBL/GenBank/DDBJ databases">
        <authorList>
            <person name="Zhang R."/>
            <person name="Pan Y."/>
            <person name="Wang J."/>
            <person name="Ma R."/>
            <person name="Yu S."/>
        </authorList>
    </citation>
    <scope>NUCLEOTIDE SEQUENCE</scope>
    <source>
        <strain evidence="2">LA-IB0</strain>
        <tissue evidence="2">Leaf</tissue>
    </source>
</reference>
<feature type="compositionally biased region" description="Basic and acidic residues" evidence="1">
    <location>
        <begin position="115"/>
        <end position="129"/>
    </location>
</feature>